<comment type="subcellular location">
    <subcellularLocation>
        <location evidence="1">Endomembrane system</location>
        <topology evidence="1">Multi-pass membrane protein</topology>
    </subcellularLocation>
</comment>
<evidence type="ECO:0000256" key="6">
    <source>
        <dbReference type="ARBA" id="ARBA00022824"/>
    </source>
</evidence>
<keyword evidence="6" id="KW-0256">Endoplasmic reticulum</keyword>
<keyword evidence="5 12" id="KW-0812">Transmembrane</keyword>
<keyword evidence="9 12" id="KW-0472">Membrane</keyword>
<evidence type="ECO:0000256" key="13">
    <source>
        <dbReference type="SAM" id="SignalP"/>
    </source>
</evidence>
<dbReference type="InterPro" id="IPR007318">
    <property type="entry name" value="Phopholipid_MeTrfase"/>
</dbReference>
<protein>
    <recommendedName>
        <fullName evidence="16">Protein-S-isoprenylcysteine O-methyltransferase</fullName>
    </recommendedName>
</protein>
<feature type="transmembrane region" description="Helical" evidence="12">
    <location>
        <begin position="186"/>
        <end position="205"/>
    </location>
</feature>
<dbReference type="GO" id="GO:0008654">
    <property type="term" value="P:phospholipid biosynthetic process"/>
    <property type="evidence" value="ECO:0007669"/>
    <property type="project" value="UniProtKB-KW"/>
</dbReference>
<keyword evidence="15" id="KW-1185">Reference proteome</keyword>
<dbReference type="Proteomes" id="UP000807353">
    <property type="component" value="Unassembled WGS sequence"/>
</dbReference>
<organism evidence="14 15">
    <name type="scientific">Collybia nuda</name>
    <dbReference type="NCBI Taxonomy" id="64659"/>
    <lineage>
        <taxon>Eukaryota</taxon>
        <taxon>Fungi</taxon>
        <taxon>Dikarya</taxon>
        <taxon>Basidiomycota</taxon>
        <taxon>Agaricomycotina</taxon>
        <taxon>Agaricomycetes</taxon>
        <taxon>Agaricomycetidae</taxon>
        <taxon>Agaricales</taxon>
        <taxon>Tricholomatineae</taxon>
        <taxon>Clitocybaceae</taxon>
        <taxon>Collybia</taxon>
    </lineage>
</organism>
<dbReference type="GO" id="GO:0008168">
    <property type="term" value="F:methyltransferase activity"/>
    <property type="evidence" value="ECO:0007669"/>
    <property type="project" value="UniProtKB-KW"/>
</dbReference>
<dbReference type="OrthoDB" id="422086at2759"/>
<dbReference type="AlphaFoldDB" id="A0A9P5YGX6"/>
<evidence type="ECO:0000256" key="3">
    <source>
        <dbReference type="ARBA" id="ARBA00022603"/>
    </source>
</evidence>
<name>A0A9P5YGX6_9AGAR</name>
<dbReference type="PANTHER" id="PTHR12714:SF9">
    <property type="entry name" value="PROTEIN-S-ISOPRENYLCYSTEINE O-METHYLTRANSFERASE"/>
    <property type="match status" value="1"/>
</dbReference>
<evidence type="ECO:0000256" key="7">
    <source>
        <dbReference type="ARBA" id="ARBA00022989"/>
    </source>
</evidence>
<accession>A0A9P5YGX6</accession>
<evidence type="ECO:0000256" key="4">
    <source>
        <dbReference type="ARBA" id="ARBA00022691"/>
    </source>
</evidence>
<evidence type="ECO:0000256" key="1">
    <source>
        <dbReference type="ARBA" id="ARBA00004127"/>
    </source>
</evidence>
<evidence type="ECO:0000256" key="11">
    <source>
        <dbReference type="ARBA" id="ARBA00023264"/>
    </source>
</evidence>
<dbReference type="Gene3D" id="1.20.120.1630">
    <property type="match status" value="1"/>
</dbReference>
<evidence type="ECO:0000313" key="15">
    <source>
        <dbReference type="Proteomes" id="UP000807353"/>
    </source>
</evidence>
<evidence type="ECO:0008006" key="16">
    <source>
        <dbReference type="Google" id="ProtNLM"/>
    </source>
</evidence>
<comment type="caution">
    <text evidence="14">The sequence shown here is derived from an EMBL/GenBank/DDBJ whole genome shotgun (WGS) entry which is preliminary data.</text>
</comment>
<gene>
    <name evidence="14" type="ORF">BDZ94DRAFT_785470</name>
</gene>
<feature type="chain" id="PRO_5040331866" description="Protein-S-isoprenylcysteine O-methyltransferase" evidence="13">
    <location>
        <begin position="31"/>
        <end position="239"/>
    </location>
</feature>
<dbReference type="Pfam" id="PF04191">
    <property type="entry name" value="PEMT"/>
    <property type="match status" value="1"/>
</dbReference>
<dbReference type="GO" id="GO:0012505">
    <property type="term" value="C:endomembrane system"/>
    <property type="evidence" value="ECO:0007669"/>
    <property type="project" value="UniProtKB-SubCell"/>
</dbReference>
<sequence length="239" mass="26651">MSSESLLKLPSVLLATLGLQLCFTLPGITAEGDEAPILDRWDRFMKIMGRLMRPIKNIIWAVGIAEVVTIITFEIQISPRVSQILAALYLYGSAQNICLTPLSAVGVLFISFGTLVEIQCHRAMKDLFTFELCICKDHSLVKTGPYNIVRHPGYAGLLATYFGMFCWFGARGSWLRESGLLETLPGSVFFATLAIALGGLLLGFLRRMRTEDEALGEVFGLEWEEWAEKVPYSLIPYVY</sequence>
<reference evidence="14" key="1">
    <citation type="submission" date="2020-11" db="EMBL/GenBank/DDBJ databases">
        <authorList>
            <consortium name="DOE Joint Genome Institute"/>
            <person name="Ahrendt S."/>
            <person name="Riley R."/>
            <person name="Andreopoulos W."/>
            <person name="Labutti K."/>
            <person name="Pangilinan J."/>
            <person name="Ruiz-Duenas F.J."/>
            <person name="Barrasa J.M."/>
            <person name="Sanchez-Garcia M."/>
            <person name="Camarero S."/>
            <person name="Miyauchi S."/>
            <person name="Serrano A."/>
            <person name="Linde D."/>
            <person name="Babiker R."/>
            <person name="Drula E."/>
            <person name="Ayuso-Fernandez I."/>
            <person name="Pacheco R."/>
            <person name="Padilla G."/>
            <person name="Ferreira P."/>
            <person name="Barriuso J."/>
            <person name="Kellner H."/>
            <person name="Castanera R."/>
            <person name="Alfaro M."/>
            <person name="Ramirez L."/>
            <person name="Pisabarro A.G."/>
            <person name="Kuo A."/>
            <person name="Tritt A."/>
            <person name="Lipzen A."/>
            <person name="He G."/>
            <person name="Yan M."/>
            <person name="Ng V."/>
            <person name="Cullen D."/>
            <person name="Martin F."/>
            <person name="Rosso M.-N."/>
            <person name="Henrissat B."/>
            <person name="Hibbett D."/>
            <person name="Martinez A.T."/>
            <person name="Grigoriev I.V."/>
        </authorList>
    </citation>
    <scope>NUCLEOTIDE SEQUENCE</scope>
    <source>
        <strain evidence="14">CBS 247.69</strain>
    </source>
</reference>
<keyword evidence="13" id="KW-0732">Signal</keyword>
<feature type="transmembrane region" description="Helical" evidence="12">
    <location>
        <begin position="54"/>
        <end position="73"/>
    </location>
</feature>
<evidence type="ECO:0000256" key="2">
    <source>
        <dbReference type="ARBA" id="ARBA00022516"/>
    </source>
</evidence>
<keyword evidence="4" id="KW-0949">S-adenosyl-L-methionine</keyword>
<evidence type="ECO:0000256" key="5">
    <source>
        <dbReference type="ARBA" id="ARBA00022692"/>
    </source>
</evidence>
<dbReference type="EMBL" id="MU150233">
    <property type="protein sequence ID" value="KAF9468416.1"/>
    <property type="molecule type" value="Genomic_DNA"/>
</dbReference>
<keyword evidence="3" id="KW-0808">Transferase</keyword>
<feature type="transmembrane region" description="Helical" evidence="12">
    <location>
        <begin position="154"/>
        <end position="174"/>
    </location>
</feature>
<evidence type="ECO:0000256" key="8">
    <source>
        <dbReference type="ARBA" id="ARBA00023098"/>
    </source>
</evidence>
<keyword evidence="7 12" id="KW-1133">Transmembrane helix</keyword>
<evidence type="ECO:0000256" key="9">
    <source>
        <dbReference type="ARBA" id="ARBA00023136"/>
    </source>
</evidence>
<evidence type="ECO:0000256" key="10">
    <source>
        <dbReference type="ARBA" id="ARBA00023209"/>
    </source>
</evidence>
<keyword evidence="11" id="KW-1208">Phospholipid metabolism</keyword>
<evidence type="ECO:0000256" key="12">
    <source>
        <dbReference type="SAM" id="Phobius"/>
    </source>
</evidence>
<keyword evidence="8" id="KW-0443">Lipid metabolism</keyword>
<dbReference type="GO" id="GO:0032259">
    <property type="term" value="P:methylation"/>
    <property type="evidence" value="ECO:0007669"/>
    <property type="project" value="UniProtKB-KW"/>
</dbReference>
<dbReference type="PANTHER" id="PTHR12714">
    <property type="entry name" value="PROTEIN-S ISOPRENYLCYSTEINE O-METHYLTRANSFERASE"/>
    <property type="match status" value="1"/>
</dbReference>
<keyword evidence="3" id="KW-0489">Methyltransferase</keyword>
<proteinExistence type="predicted"/>
<evidence type="ECO:0000313" key="14">
    <source>
        <dbReference type="EMBL" id="KAF9468416.1"/>
    </source>
</evidence>
<feature type="signal peptide" evidence="13">
    <location>
        <begin position="1"/>
        <end position="30"/>
    </location>
</feature>
<keyword evidence="10" id="KW-0594">Phospholipid biosynthesis</keyword>
<keyword evidence="2" id="KW-0444">Lipid biosynthesis</keyword>